<proteinExistence type="predicted"/>
<dbReference type="GO" id="GO:0034045">
    <property type="term" value="C:phagophore assembly site membrane"/>
    <property type="evidence" value="ECO:0007669"/>
    <property type="project" value="UniProtKB-SubCell"/>
</dbReference>
<evidence type="ECO:0000259" key="13">
    <source>
        <dbReference type="PROSITE" id="PS50011"/>
    </source>
</evidence>
<evidence type="ECO:0000256" key="9">
    <source>
        <dbReference type="ARBA" id="ARBA00030237"/>
    </source>
</evidence>
<evidence type="ECO:0000256" key="11">
    <source>
        <dbReference type="ARBA" id="ARBA00048679"/>
    </source>
</evidence>
<evidence type="ECO:0000256" key="2">
    <source>
        <dbReference type="ARBA" id="ARBA00012513"/>
    </source>
</evidence>
<dbReference type="GO" id="GO:0005776">
    <property type="term" value="C:autophagosome"/>
    <property type="evidence" value="ECO:0007669"/>
    <property type="project" value="TreeGrafter"/>
</dbReference>
<dbReference type="GO" id="GO:0010506">
    <property type="term" value="P:regulation of autophagy"/>
    <property type="evidence" value="ECO:0007669"/>
    <property type="project" value="InterPro"/>
</dbReference>
<comment type="caution">
    <text evidence="14">The sequence shown here is derived from an EMBL/GenBank/DDBJ whole genome shotgun (WGS) entry which is preliminary data.</text>
</comment>
<evidence type="ECO:0000256" key="3">
    <source>
        <dbReference type="ARBA" id="ARBA00022527"/>
    </source>
</evidence>
<dbReference type="PROSITE" id="PS00108">
    <property type="entry name" value="PROTEIN_KINASE_ST"/>
    <property type="match status" value="1"/>
</dbReference>
<comment type="subcellular location">
    <subcellularLocation>
        <location evidence="1">Preautophagosomal structure membrane</location>
        <topology evidence="1">Peripheral membrane protein</topology>
    </subcellularLocation>
</comment>
<evidence type="ECO:0000256" key="4">
    <source>
        <dbReference type="ARBA" id="ARBA00022679"/>
    </source>
</evidence>
<dbReference type="SUPFAM" id="SSF56112">
    <property type="entry name" value="Protein kinase-like (PK-like)"/>
    <property type="match status" value="1"/>
</dbReference>
<dbReference type="EMBL" id="JASNWA010000003">
    <property type="protein sequence ID" value="KAK3178986.1"/>
    <property type="molecule type" value="Genomic_DNA"/>
</dbReference>
<keyword evidence="15" id="KW-1185">Reference proteome</keyword>
<feature type="region of interest" description="Disordered" evidence="12">
    <location>
        <begin position="395"/>
        <end position="422"/>
    </location>
</feature>
<gene>
    <name evidence="14" type="ORF">OEA41_001125</name>
</gene>
<dbReference type="InterPro" id="IPR000719">
    <property type="entry name" value="Prot_kinase_dom"/>
</dbReference>
<dbReference type="EC" id="2.7.11.1" evidence="2"/>
<keyword evidence="4" id="KW-0808">Transferase</keyword>
<evidence type="ECO:0000313" key="14">
    <source>
        <dbReference type="EMBL" id="KAK3178986.1"/>
    </source>
</evidence>
<evidence type="ECO:0000313" key="15">
    <source>
        <dbReference type="Proteomes" id="UP001276659"/>
    </source>
</evidence>
<reference evidence="14" key="1">
    <citation type="submission" date="2022-11" db="EMBL/GenBank/DDBJ databases">
        <title>Chromosomal genome sequence assembly and mating type (MAT) locus characterization of the leprose asexual lichenized fungus Lepraria neglecta (Nyl.) Erichsen.</title>
        <authorList>
            <person name="Allen J.L."/>
            <person name="Pfeffer B."/>
        </authorList>
    </citation>
    <scope>NUCLEOTIDE SEQUENCE</scope>
    <source>
        <strain evidence="14">Allen 5258</strain>
    </source>
</reference>
<dbReference type="SMART" id="SM00220">
    <property type="entry name" value="S_TKc"/>
    <property type="match status" value="1"/>
</dbReference>
<dbReference type="GO" id="GO:0005829">
    <property type="term" value="C:cytosol"/>
    <property type="evidence" value="ECO:0007669"/>
    <property type="project" value="TreeGrafter"/>
</dbReference>
<evidence type="ECO:0000256" key="8">
    <source>
        <dbReference type="ARBA" id="ARBA00023006"/>
    </source>
</evidence>
<dbReference type="GO" id="GO:0005524">
    <property type="term" value="F:ATP binding"/>
    <property type="evidence" value="ECO:0007669"/>
    <property type="project" value="UniProtKB-KW"/>
</dbReference>
<dbReference type="InterPro" id="IPR011009">
    <property type="entry name" value="Kinase-like_dom_sf"/>
</dbReference>
<dbReference type="Proteomes" id="UP001276659">
    <property type="component" value="Unassembled WGS sequence"/>
</dbReference>
<keyword evidence="5" id="KW-0547">Nucleotide-binding</keyword>
<name>A0AAD9ZIB6_9LECA</name>
<evidence type="ECO:0000256" key="5">
    <source>
        <dbReference type="ARBA" id="ARBA00022741"/>
    </source>
</evidence>
<feature type="domain" description="Protein kinase" evidence="13">
    <location>
        <begin position="46"/>
        <end position="323"/>
    </location>
</feature>
<dbReference type="AlphaFoldDB" id="A0AAD9ZIB6"/>
<accession>A0AAD9ZIB6</accession>
<evidence type="ECO:0000256" key="7">
    <source>
        <dbReference type="ARBA" id="ARBA00022840"/>
    </source>
</evidence>
<dbReference type="GO" id="GO:0000045">
    <property type="term" value="P:autophagosome assembly"/>
    <property type="evidence" value="ECO:0007669"/>
    <property type="project" value="TreeGrafter"/>
</dbReference>
<dbReference type="PANTHER" id="PTHR24348">
    <property type="entry name" value="SERINE/THREONINE-PROTEIN KINASE UNC-51-RELATED"/>
    <property type="match status" value="1"/>
</dbReference>
<dbReference type="GO" id="GO:0004674">
    <property type="term" value="F:protein serine/threonine kinase activity"/>
    <property type="evidence" value="ECO:0007669"/>
    <property type="project" value="UniProtKB-KW"/>
</dbReference>
<evidence type="ECO:0000256" key="1">
    <source>
        <dbReference type="ARBA" id="ARBA00004623"/>
    </source>
</evidence>
<keyword evidence="8" id="KW-0072">Autophagy</keyword>
<keyword evidence="7" id="KW-0067">ATP-binding</keyword>
<keyword evidence="6" id="KW-0418">Kinase</keyword>
<dbReference type="InterPro" id="IPR045269">
    <property type="entry name" value="Atg1-like"/>
</dbReference>
<protein>
    <recommendedName>
        <fullName evidence="2">non-specific serine/threonine protein kinase</fullName>
        <ecNumber evidence="2">2.7.11.1</ecNumber>
    </recommendedName>
    <alternativeName>
        <fullName evidence="9">Autophagy-related protein 1</fullName>
    </alternativeName>
</protein>
<dbReference type="PROSITE" id="PS50011">
    <property type="entry name" value="PROTEIN_KINASE_DOM"/>
    <property type="match status" value="1"/>
</dbReference>
<dbReference type="PANTHER" id="PTHR24348:SF22">
    <property type="entry name" value="NON-SPECIFIC SERINE_THREONINE PROTEIN KINASE"/>
    <property type="match status" value="1"/>
</dbReference>
<organism evidence="14 15">
    <name type="scientific">Lepraria neglecta</name>
    <dbReference type="NCBI Taxonomy" id="209136"/>
    <lineage>
        <taxon>Eukaryota</taxon>
        <taxon>Fungi</taxon>
        <taxon>Dikarya</taxon>
        <taxon>Ascomycota</taxon>
        <taxon>Pezizomycotina</taxon>
        <taxon>Lecanoromycetes</taxon>
        <taxon>OSLEUM clade</taxon>
        <taxon>Lecanoromycetidae</taxon>
        <taxon>Lecanorales</taxon>
        <taxon>Lecanorineae</taxon>
        <taxon>Stereocaulaceae</taxon>
        <taxon>Lepraria</taxon>
    </lineage>
</organism>
<comment type="catalytic activity">
    <reaction evidence="10">
        <text>L-threonyl-[protein] + ATP = O-phospho-L-threonyl-[protein] + ADP + H(+)</text>
        <dbReference type="Rhea" id="RHEA:46608"/>
        <dbReference type="Rhea" id="RHEA-COMP:11060"/>
        <dbReference type="Rhea" id="RHEA-COMP:11605"/>
        <dbReference type="ChEBI" id="CHEBI:15378"/>
        <dbReference type="ChEBI" id="CHEBI:30013"/>
        <dbReference type="ChEBI" id="CHEBI:30616"/>
        <dbReference type="ChEBI" id="CHEBI:61977"/>
        <dbReference type="ChEBI" id="CHEBI:456216"/>
        <dbReference type="EC" id="2.7.11.1"/>
    </reaction>
</comment>
<evidence type="ECO:0000256" key="6">
    <source>
        <dbReference type="ARBA" id="ARBA00022777"/>
    </source>
</evidence>
<sequence>MSILTDLDHCKLEAIFPDSSDNQVLHYEYFSDTSRGVSKARVEKRWRRQACLGRGSYGDVWLEVMDDEPNMKRAVKAIRIKDAWSGVDVDYTKEVKAMLEFSKAKYREEGLFVDFLGWFDNTKTDTVFLAMEYFPLGDLDSHMEEKFSERDVREISIQLLHGLKTMHAEGFAHRDLKPANIFVVQNSPSWRVKLGDFGISKCIQGSATALRTMIGTRDYMAPEFFDMVEDDNIDEESSAYTIAVDLWAVGCIIFKLLTQQVPFPSRENLKPLKKYCWGENPFPEDLLKANGLGRGAVEFLLRLLEPRPSCRLTAEAALKTAWLNSVEPELSLMSRPLSIPLQGQPVKEPTMVKNYGPKYPPSHKKEVVQQPRKDFYPWLAGIEWDFLDASDTSLPNSNSMAEESGVTSSGEESDISQDIPADYTARQAVRYKREYKKKRRKEASQMKYWPDKPKAKPVVAKDETKGTDTTIKPVNPLEQALTIRMPKIAPAKRLLDCPLSRECSLSSSRGFETQELLDKHLVEGHRDWKRRLRQWEKVGMLDQRTVKPYDCPLSFECSRKHKEGFENEEEVVRHLDVQHGYKDPPKEGDLLLPHLAWME</sequence>
<evidence type="ECO:0000256" key="10">
    <source>
        <dbReference type="ARBA" id="ARBA00047899"/>
    </source>
</evidence>
<evidence type="ECO:0000256" key="12">
    <source>
        <dbReference type="SAM" id="MobiDB-lite"/>
    </source>
</evidence>
<dbReference type="InterPro" id="IPR008271">
    <property type="entry name" value="Ser/Thr_kinase_AS"/>
</dbReference>
<dbReference type="Gene3D" id="1.10.510.10">
    <property type="entry name" value="Transferase(Phosphotransferase) domain 1"/>
    <property type="match status" value="1"/>
</dbReference>
<keyword evidence="3" id="KW-0723">Serine/threonine-protein kinase</keyword>
<comment type="catalytic activity">
    <reaction evidence="11">
        <text>L-seryl-[protein] + ATP = O-phospho-L-seryl-[protein] + ADP + H(+)</text>
        <dbReference type="Rhea" id="RHEA:17989"/>
        <dbReference type="Rhea" id="RHEA-COMP:9863"/>
        <dbReference type="Rhea" id="RHEA-COMP:11604"/>
        <dbReference type="ChEBI" id="CHEBI:15378"/>
        <dbReference type="ChEBI" id="CHEBI:29999"/>
        <dbReference type="ChEBI" id="CHEBI:30616"/>
        <dbReference type="ChEBI" id="CHEBI:83421"/>
        <dbReference type="ChEBI" id="CHEBI:456216"/>
        <dbReference type="EC" id="2.7.11.1"/>
    </reaction>
</comment>
<dbReference type="Pfam" id="PF00069">
    <property type="entry name" value="Pkinase"/>
    <property type="match status" value="1"/>
</dbReference>